<evidence type="ECO:0000313" key="8">
    <source>
        <dbReference type="Proteomes" id="UP000050497"/>
    </source>
</evidence>
<evidence type="ECO:0000256" key="2">
    <source>
        <dbReference type="ARBA" id="ARBA00022723"/>
    </source>
</evidence>
<dbReference type="Proteomes" id="UP000182800">
    <property type="component" value="Unassembled WGS sequence"/>
</dbReference>
<dbReference type="InterPro" id="IPR036909">
    <property type="entry name" value="Cyt_c-like_dom_sf"/>
</dbReference>
<dbReference type="PROSITE" id="PS51257">
    <property type="entry name" value="PROKAR_LIPOPROTEIN"/>
    <property type="match status" value="1"/>
</dbReference>
<dbReference type="AlphaFoldDB" id="A0A0P8A295"/>
<sequence>MPGICRTSTILVSSFLLAGCLAQEEVPFAGGMPEPASAERGEAVAQEWCATCHARDESERAARPAEAGDGPSFAEIARREGRDELFLWDFLEEDHFPMPTYRLFPRERADIAAYIVSLRIEE</sequence>
<evidence type="ECO:0000313" key="7">
    <source>
        <dbReference type="EMBL" id="SCC81405.1"/>
    </source>
</evidence>
<reference evidence="7 9" key="2">
    <citation type="submission" date="2016-08" db="EMBL/GenBank/DDBJ databases">
        <authorList>
            <person name="Varghese N."/>
            <person name="Submissions Spin"/>
        </authorList>
    </citation>
    <scope>NUCLEOTIDE SEQUENCE [LARGE SCALE GENOMIC DNA]</scope>
    <source>
        <strain evidence="7 9">HL-109</strain>
    </source>
</reference>
<dbReference type="RefSeq" id="WP_074445112.1">
    <property type="nucleotide sequence ID" value="NZ_FMBM01000002.1"/>
</dbReference>
<evidence type="ECO:0000313" key="9">
    <source>
        <dbReference type="Proteomes" id="UP000182800"/>
    </source>
</evidence>
<proteinExistence type="predicted"/>
<name>A0A0P8A295_9HYPH</name>
<keyword evidence="9" id="KW-1185">Reference proteome</keyword>
<accession>A0A0P8A295</accession>
<dbReference type="Gene3D" id="1.10.760.10">
    <property type="entry name" value="Cytochrome c-like domain"/>
    <property type="match status" value="1"/>
</dbReference>
<reference evidence="6 8" key="1">
    <citation type="submission" date="2015-09" db="EMBL/GenBank/DDBJ databases">
        <title>Identification and resolution of microdiversity through metagenomic sequencing of parallel consortia.</title>
        <authorList>
            <person name="Nelson W.C."/>
            <person name="Romine M.F."/>
            <person name="Lindemann S.R."/>
        </authorList>
    </citation>
    <scope>NUCLEOTIDE SEQUENCE [LARGE SCALE GENOMIC DNA]</scope>
    <source>
        <strain evidence="6">HL-109</strain>
    </source>
</reference>
<evidence type="ECO:0000259" key="5">
    <source>
        <dbReference type="PROSITE" id="PS51007"/>
    </source>
</evidence>
<dbReference type="STRING" id="1653334.GA0071312_2343"/>
<keyword evidence="2 4" id="KW-0479">Metal-binding</keyword>
<dbReference type="OrthoDB" id="7873796at2"/>
<keyword evidence="3 4" id="KW-0408">Iron</keyword>
<dbReference type="EMBL" id="FMBM01000002">
    <property type="protein sequence ID" value="SCC81405.1"/>
    <property type="molecule type" value="Genomic_DNA"/>
</dbReference>
<keyword evidence="1 4" id="KW-0349">Heme</keyword>
<dbReference type="GO" id="GO:0009055">
    <property type="term" value="F:electron transfer activity"/>
    <property type="evidence" value="ECO:0007669"/>
    <property type="project" value="InterPro"/>
</dbReference>
<dbReference type="Pfam" id="PF00034">
    <property type="entry name" value="Cytochrom_C"/>
    <property type="match status" value="1"/>
</dbReference>
<dbReference type="GO" id="GO:0046872">
    <property type="term" value="F:metal ion binding"/>
    <property type="evidence" value="ECO:0007669"/>
    <property type="project" value="UniProtKB-KW"/>
</dbReference>
<feature type="domain" description="Cytochrome c" evidence="5">
    <location>
        <begin position="36"/>
        <end position="119"/>
    </location>
</feature>
<dbReference type="PROSITE" id="PS51007">
    <property type="entry name" value="CYTC"/>
    <property type="match status" value="1"/>
</dbReference>
<gene>
    <name evidence="7" type="ORF">GA0071312_2343</name>
    <name evidence="6" type="ORF">HLUCCO17_15370</name>
</gene>
<dbReference type="InterPro" id="IPR009056">
    <property type="entry name" value="Cyt_c-like_dom"/>
</dbReference>
<evidence type="ECO:0000256" key="4">
    <source>
        <dbReference type="PROSITE-ProRule" id="PRU00433"/>
    </source>
</evidence>
<organism evidence="6 8">
    <name type="scientific">Saliniramus fredricksonii</name>
    <dbReference type="NCBI Taxonomy" id="1653334"/>
    <lineage>
        <taxon>Bacteria</taxon>
        <taxon>Pseudomonadati</taxon>
        <taxon>Pseudomonadota</taxon>
        <taxon>Alphaproteobacteria</taxon>
        <taxon>Hyphomicrobiales</taxon>
        <taxon>Salinarimonadaceae</taxon>
        <taxon>Saliniramus</taxon>
    </lineage>
</organism>
<dbReference type="GO" id="GO:0020037">
    <property type="term" value="F:heme binding"/>
    <property type="evidence" value="ECO:0007669"/>
    <property type="project" value="InterPro"/>
</dbReference>
<dbReference type="Proteomes" id="UP000050497">
    <property type="component" value="Unassembled WGS sequence"/>
</dbReference>
<evidence type="ECO:0000256" key="3">
    <source>
        <dbReference type="ARBA" id="ARBA00023004"/>
    </source>
</evidence>
<evidence type="ECO:0000256" key="1">
    <source>
        <dbReference type="ARBA" id="ARBA00022617"/>
    </source>
</evidence>
<comment type="caution">
    <text evidence="6">The sequence shown here is derived from an EMBL/GenBank/DDBJ whole genome shotgun (WGS) entry which is preliminary data.</text>
</comment>
<protein>
    <submittedName>
        <fullName evidence="6 7">Cytochrome c</fullName>
    </submittedName>
</protein>
<dbReference type="SUPFAM" id="SSF46626">
    <property type="entry name" value="Cytochrome c"/>
    <property type="match status" value="1"/>
</dbReference>
<evidence type="ECO:0000313" key="6">
    <source>
        <dbReference type="EMBL" id="KPQ09289.1"/>
    </source>
</evidence>
<dbReference type="EMBL" id="LJSX01000030">
    <property type="protein sequence ID" value="KPQ09289.1"/>
    <property type="molecule type" value="Genomic_DNA"/>
</dbReference>